<evidence type="ECO:0000313" key="1">
    <source>
        <dbReference type="EMBL" id="XDG30881.1"/>
    </source>
</evidence>
<proteinExistence type="predicted"/>
<accession>A0AB39AJK4</accession>
<dbReference type="Gene3D" id="3.40.50.1000">
    <property type="entry name" value="HAD superfamily/HAD-like"/>
    <property type="match status" value="1"/>
</dbReference>
<protein>
    <submittedName>
        <fullName evidence="1">5'(3')-deoxyribonucleotidase</fullName>
    </submittedName>
</protein>
<dbReference type="EMBL" id="PP934186">
    <property type="protein sequence ID" value="XDG30881.1"/>
    <property type="molecule type" value="Genomic_DNA"/>
</dbReference>
<name>A0AB39AJK4_9CAUD</name>
<sequence>MQRKNKIVIDVDLTITYPDIGALWWEHLVEYYSDCQTMDQYYQFCNDYENGVAEYDLTKYFTLPDGCCRLGWFKQDDLYSDKSIAPNSYNVIRNMYEAGFDIYFVSYCQSEHQQSKEDYLRKHFDFLQGDDFHFVSTKSKGCMDGSAFAIIEDRLDFLAQFKEDALKIFIDTPYKQECTVGVDYVKCKDWLQVEEAFIKYLEEAL</sequence>
<dbReference type="SUPFAM" id="SSF56784">
    <property type="entry name" value="HAD-like"/>
    <property type="match status" value="1"/>
</dbReference>
<reference evidence="1" key="1">
    <citation type="submission" date="2024-06" db="EMBL/GenBank/DDBJ databases">
        <authorList>
            <person name="Yang R."/>
        </authorList>
    </citation>
    <scope>NUCLEOTIDE SEQUENCE</scope>
</reference>
<dbReference type="InterPro" id="IPR036412">
    <property type="entry name" value="HAD-like_sf"/>
</dbReference>
<dbReference type="InterPro" id="IPR023214">
    <property type="entry name" value="HAD_sf"/>
</dbReference>
<organism evidence="1">
    <name type="scientific">Vibrio phage P018-4</name>
    <dbReference type="NCBI Taxonomy" id="3229728"/>
    <lineage>
        <taxon>Viruses</taxon>
        <taxon>Duplodnaviria</taxon>
        <taxon>Heunggongvirae</taxon>
        <taxon>Uroviricota</taxon>
        <taxon>Caudoviricetes</taxon>
    </lineage>
</organism>